<evidence type="ECO:0000256" key="4">
    <source>
        <dbReference type="ARBA" id="ARBA00023027"/>
    </source>
</evidence>
<sequence>MKILADATLPGLHAAFPGPFELTLYHDAKEIPLLLNDQQILLCRSTLKVTQALLQNSSLSYVATASSGVDHIDEAYLKQRGIHLIDAKGSNAPAVADYIIASLAFLMIYKGFQGTKAAVIGAGKVGTKVAERLKAADLQVIFYDPPKARLDANFQSSSLEEVLDCDLISIHANLHTAPPYPSLNLINENLLKQLKPGCVIINTSRGGIVNEKDLLHSKYPRLYCTDVFNNEPSLNAAIVNLATLCTPHIAGHSIEAKYAAVMMISEKLHGLYQLFPPKNILSSPHEPPTFTAKLSWQDYVLSLYNPSFETDILKNTNDLESTFLSLRKAHDYRHDFFTYADDLEGNEKLLQILGKG</sequence>
<evidence type="ECO:0000313" key="10">
    <source>
        <dbReference type="Proteomes" id="UP000054869"/>
    </source>
</evidence>
<dbReference type="GO" id="GO:0008615">
    <property type="term" value="P:pyridoxine biosynthetic process"/>
    <property type="evidence" value="ECO:0007669"/>
    <property type="project" value="UniProtKB-KW"/>
</dbReference>
<dbReference type="PANTHER" id="PTHR43761:SF1">
    <property type="entry name" value="D-ISOMER SPECIFIC 2-HYDROXYACID DEHYDROGENASE CATALYTIC DOMAIN-CONTAINING PROTEIN-RELATED"/>
    <property type="match status" value="1"/>
</dbReference>
<dbReference type="PROSITE" id="PS00671">
    <property type="entry name" value="D_2_HYDROXYACID_DH_3"/>
    <property type="match status" value="1"/>
</dbReference>
<dbReference type="InterPro" id="IPR006140">
    <property type="entry name" value="D-isomer_DH_NAD-bd"/>
</dbReference>
<dbReference type="InterPro" id="IPR029752">
    <property type="entry name" value="D-isomer_DH_CS1"/>
</dbReference>
<dbReference type="RefSeq" id="WP_028372887.1">
    <property type="nucleotide sequence ID" value="NZ_CAAAJD010000008.1"/>
</dbReference>
<evidence type="ECO:0000256" key="2">
    <source>
        <dbReference type="ARBA" id="ARBA00022490"/>
    </source>
</evidence>
<dbReference type="InterPro" id="IPR006139">
    <property type="entry name" value="D-isomer_2_OHA_DH_cat_dom"/>
</dbReference>
<keyword evidence="2" id="KW-0963">Cytoplasm</keyword>
<dbReference type="InterPro" id="IPR050418">
    <property type="entry name" value="D-iso_2-hydroxyacid_DH_PdxB"/>
</dbReference>
<dbReference type="EMBL" id="LNYI01000008">
    <property type="protein sequence ID" value="KTD24780.1"/>
    <property type="molecule type" value="Genomic_DNA"/>
</dbReference>
<dbReference type="eggNOG" id="COG0111">
    <property type="taxonomic scope" value="Bacteria"/>
</dbReference>
<name>A0A0W0VXF4_9GAMM</name>
<dbReference type="Gene3D" id="3.40.50.720">
    <property type="entry name" value="NAD(P)-binding Rossmann-like Domain"/>
    <property type="match status" value="2"/>
</dbReference>
<keyword evidence="3 6" id="KW-0560">Oxidoreductase</keyword>
<comment type="similarity">
    <text evidence="1 6">Belongs to the D-isomer specific 2-hydroxyacid dehydrogenase family.</text>
</comment>
<dbReference type="InterPro" id="IPR020921">
    <property type="entry name" value="Erythronate-4-P_DHase"/>
</dbReference>
<evidence type="ECO:0000259" key="7">
    <source>
        <dbReference type="Pfam" id="PF00389"/>
    </source>
</evidence>
<feature type="domain" description="D-isomer specific 2-hydroxyacid dehydrogenase catalytic" evidence="7">
    <location>
        <begin position="28"/>
        <end position="265"/>
    </location>
</feature>
<evidence type="ECO:0000313" key="9">
    <source>
        <dbReference type="EMBL" id="KTD24780.1"/>
    </source>
</evidence>
<comment type="caution">
    <text evidence="9">The sequence shown here is derived from an EMBL/GenBank/DDBJ whole genome shotgun (WGS) entry which is preliminary data.</text>
</comment>
<evidence type="ECO:0000256" key="5">
    <source>
        <dbReference type="ARBA" id="ARBA00023096"/>
    </source>
</evidence>
<evidence type="ECO:0000256" key="3">
    <source>
        <dbReference type="ARBA" id="ARBA00023002"/>
    </source>
</evidence>
<dbReference type="GO" id="GO:0051287">
    <property type="term" value="F:NAD binding"/>
    <property type="evidence" value="ECO:0007669"/>
    <property type="project" value="InterPro"/>
</dbReference>
<dbReference type="GO" id="GO:0033711">
    <property type="term" value="F:4-phosphoerythronate dehydrogenase activity"/>
    <property type="evidence" value="ECO:0007669"/>
    <property type="project" value="InterPro"/>
</dbReference>
<dbReference type="SUPFAM" id="SSF52283">
    <property type="entry name" value="Formate/glycerate dehydrogenase catalytic domain-like"/>
    <property type="match status" value="1"/>
</dbReference>
<organism evidence="9 10">
    <name type="scientific">Legionella lansingensis</name>
    <dbReference type="NCBI Taxonomy" id="45067"/>
    <lineage>
        <taxon>Bacteria</taxon>
        <taxon>Pseudomonadati</taxon>
        <taxon>Pseudomonadota</taxon>
        <taxon>Gammaproteobacteria</taxon>
        <taxon>Legionellales</taxon>
        <taxon>Legionellaceae</taxon>
        <taxon>Legionella</taxon>
    </lineage>
</organism>
<evidence type="ECO:0000256" key="6">
    <source>
        <dbReference type="RuleBase" id="RU003719"/>
    </source>
</evidence>
<accession>A0A0W0VXF4</accession>
<reference evidence="9 10" key="1">
    <citation type="submission" date="2015-11" db="EMBL/GenBank/DDBJ databases">
        <title>Genomic analysis of 38 Legionella species identifies large and diverse effector repertoires.</title>
        <authorList>
            <person name="Burstein D."/>
            <person name="Amaro F."/>
            <person name="Zusman T."/>
            <person name="Lifshitz Z."/>
            <person name="Cohen O."/>
            <person name="Gilbert J.A."/>
            <person name="Pupko T."/>
            <person name="Shuman H.A."/>
            <person name="Segal G."/>
        </authorList>
    </citation>
    <scope>NUCLEOTIDE SEQUENCE [LARGE SCALE GENOMIC DNA]</scope>
    <source>
        <strain evidence="9 10">ATCC 49751</strain>
    </source>
</reference>
<dbReference type="STRING" id="45067.Llan_0342"/>
<keyword evidence="10" id="KW-1185">Reference proteome</keyword>
<dbReference type="InterPro" id="IPR036291">
    <property type="entry name" value="NAD(P)-bd_dom_sf"/>
</dbReference>
<dbReference type="AlphaFoldDB" id="A0A0W0VXF4"/>
<keyword evidence="5" id="KW-0664">Pyridoxine biosynthesis</keyword>
<gene>
    <name evidence="9" type="primary">pdxB</name>
    <name evidence="9" type="ORF">Llan_0342</name>
</gene>
<dbReference type="PROSITE" id="PS00065">
    <property type="entry name" value="D_2_HYDROXYACID_DH_1"/>
    <property type="match status" value="1"/>
</dbReference>
<dbReference type="CDD" id="cd12158">
    <property type="entry name" value="ErythrP_dh"/>
    <property type="match status" value="1"/>
</dbReference>
<dbReference type="PANTHER" id="PTHR43761">
    <property type="entry name" value="D-ISOMER SPECIFIC 2-HYDROXYACID DEHYDROGENASE FAMILY PROTEIN (AFU_ORTHOLOGUE AFUA_1G13630)"/>
    <property type="match status" value="1"/>
</dbReference>
<feature type="domain" description="D-isomer specific 2-hydroxyacid dehydrogenase NAD-binding" evidence="8">
    <location>
        <begin position="110"/>
        <end position="250"/>
    </location>
</feature>
<evidence type="ECO:0000259" key="8">
    <source>
        <dbReference type="Pfam" id="PF02826"/>
    </source>
</evidence>
<dbReference type="PATRIC" id="fig|45067.4.peg.362"/>
<dbReference type="Pfam" id="PF02826">
    <property type="entry name" value="2-Hacid_dh_C"/>
    <property type="match status" value="1"/>
</dbReference>
<dbReference type="GO" id="GO:0005737">
    <property type="term" value="C:cytoplasm"/>
    <property type="evidence" value="ECO:0007669"/>
    <property type="project" value="InterPro"/>
</dbReference>
<dbReference type="OrthoDB" id="9770208at2"/>
<proteinExistence type="inferred from homology"/>
<dbReference type="Pfam" id="PF00389">
    <property type="entry name" value="2-Hacid_dh"/>
    <property type="match status" value="1"/>
</dbReference>
<keyword evidence="4" id="KW-0520">NAD</keyword>
<evidence type="ECO:0000256" key="1">
    <source>
        <dbReference type="ARBA" id="ARBA00005854"/>
    </source>
</evidence>
<dbReference type="InterPro" id="IPR029753">
    <property type="entry name" value="D-isomer_DH_CS"/>
</dbReference>
<protein>
    <submittedName>
        <fullName evidence="9">Erythronate-4-phosphate dehydrogenase</fullName>
    </submittedName>
</protein>
<dbReference type="Proteomes" id="UP000054869">
    <property type="component" value="Unassembled WGS sequence"/>
</dbReference>
<dbReference type="SUPFAM" id="SSF51735">
    <property type="entry name" value="NAD(P)-binding Rossmann-fold domains"/>
    <property type="match status" value="1"/>
</dbReference>